<dbReference type="Proteomes" id="UP000800035">
    <property type="component" value="Unassembled WGS sequence"/>
</dbReference>
<evidence type="ECO:0000313" key="2">
    <source>
        <dbReference type="EMBL" id="KAF1948203.1"/>
    </source>
</evidence>
<feature type="coiled-coil region" evidence="1">
    <location>
        <begin position="222"/>
        <end position="249"/>
    </location>
</feature>
<gene>
    <name evidence="3" type="ORF">CC80DRAFT_511462</name>
    <name evidence="2" type="ORF">CC80DRAFT_586255</name>
</gene>
<reference evidence="3" key="1">
    <citation type="journal article" date="2020" name="Stud. Mycol.">
        <title>101 Dothideomycetes genomes: a test case for predicting lifestyles and emergence of pathogens.</title>
        <authorList>
            <person name="Haridas S."/>
            <person name="Albert R."/>
            <person name="Binder M."/>
            <person name="Bloem J."/>
            <person name="Labutti K."/>
            <person name="Salamov A."/>
            <person name="Andreopoulos B."/>
            <person name="Baker S."/>
            <person name="Barry K."/>
            <person name="Bills G."/>
            <person name="Bluhm B."/>
            <person name="Cannon C."/>
            <person name="Castanera R."/>
            <person name="Culley D."/>
            <person name="Daum C."/>
            <person name="Ezra D."/>
            <person name="Gonzalez J."/>
            <person name="Henrissat B."/>
            <person name="Kuo A."/>
            <person name="Liang C."/>
            <person name="Lipzen A."/>
            <person name="Lutzoni F."/>
            <person name="Magnuson J."/>
            <person name="Mondo S."/>
            <person name="Nolan M."/>
            <person name="Ohm R."/>
            <person name="Pangilinan J."/>
            <person name="Park H.-J."/>
            <person name="Ramirez L."/>
            <person name="Alfaro M."/>
            <person name="Sun H."/>
            <person name="Tritt A."/>
            <person name="Yoshinaga Y."/>
            <person name="Zwiers L.-H."/>
            <person name="Turgeon B."/>
            <person name="Goodwin S."/>
            <person name="Spatafora J."/>
            <person name="Crous P."/>
            <person name="Grigoriev I."/>
        </authorList>
    </citation>
    <scope>NUCLEOTIDE SEQUENCE</scope>
    <source>
        <strain evidence="3">CBS 675.92</strain>
    </source>
</reference>
<organism evidence="3 4">
    <name type="scientific">Byssothecium circinans</name>
    <dbReference type="NCBI Taxonomy" id="147558"/>
    <lineage>
        <taxon>Eukaryota</taxon>
        <taxon>Fungi</taxon>
        <taxon>Dikarya</taxon>
        <taxon>Ascomycota</taxon>
        <taxon>Pezizomycotina</taxon>
        <taxon>Dothideomycetes</taxon>
        <taxon>Pleosporomycetidae</taxon>
        <taxon>Pleosporales</taxon>
        <taxon>Massarineae</taxon>
        <taxon>Massarinaceae</taxon>
        <taxon>Byssothecium</taxon>
    </lineage>
</organism>
<keyword evidence="4" id="KW-1185">Reference proteome</keyword>
<dbReference type="EMBL" id="ML977065">
    <property type="protein sequence ID" value="KAF1948280.1"/>
    <property type="molecule type" value="Genomic_DNA"/>
</dbReference>
<evidence type="ECO:0000256" key="1">
    <source>
        <dbReference type="SAM" id="Coils"/>
    </source>
</evidence>
<dbReference type="AlphaFoldDB" id="A0A6A5T7U6"/>
<accession>A0A6A5T7U6</accession>
<proteinExistence type="predicted"/>
<evidence type="ECO:0000313" key="4">
    <source>
        <dbReference type="Proteomes" id="UP000800035"/>
    </source>
</evidence>
<dbReference type="EMBL" id="ML977070">
    <property type="protein sequence ID" value="KAF1948203.1"/>
    <property type="molecule type" value="Genomic_DNA"/>
</dbReference>
<protein>
    <submittedName>
        <fullName evidence="3">Uncharacterized protein</fullName>
    </submittedName>
</protein>
<name>A0A6A5T7U6_9PLEO</name>
<keyword evidence="1" id="KW-0175">Coiled coil</keyword>
<sequence>MGPKRPAQSEAIINTPSATPAYHPVRHERILRGDFGHGYLKSRLIFEADSCPPELRYIETTPPGYKPRLSATDKFSKWRQDGPISKIEDGTLRRNARLIYLFEHEPCGPSGEPSAWAGKLESMMGWVKKLMPDSYVVVRTLIPANAALASGQYRLYLEALRKLVTQWPYHFLVQFEDDKILTADVSSFYPTIADEMYNADHLRQSLTVAQVCLKHNIDGDGEAVLRQMAEDAEQDMRQAEQLRSGIKNIPINHAWIEQRITDKYNQWKEELVAEIPGKLADKCAEVDRNFAEARKLVEDLNFHRQHGFILTPDYDGILPPAQTQKRVKKDKIIIVDTDFEMNTELAEKVEKQAKLVVAALPWILEEEAFKHMEVVVKTKAKAEEAKMAEEEYRLEGIWPSLEILDGE</sequence>
<dbReference type="OrthoDB" id="3800095at2759"/>
<evidence type="ECO:0000313" key="3">
    <source>
        <dbReference type="EMBL" id="KAF1948280.1"/>
    </source>
</evidence>